<feature type="transmembrane region" description="Helical" evidence="1">
    <location>
        <begin position="16"/>
        <end position="33"/>
    </location>
</feature>
<protein>
    <submittedName>
        <fullName evidence="2">Uncharacterized protein</fullName>
    </submittedName>
</protein>
<sequence length="61" mass="7126">MFFFPQVLPLLLSRRYLFRILGAGFGFLFPVLIKMESVIGNMLLVKGIYFIKNILRLMICL</sequence>
<keyword evidence="1" id="KW-0472">Membrane</keyword>
<dbReference type="EMBL" id="CP060414">
    <property type="protein sequence ID" value="QNT57992.1"/>
    <property type="molecule type" value="Genomic_DNA"/>
</dbReference>
<name>A0A7H1M8M7_9NEIS</name>
<evidence type="ECO:0000256" key="1">
    <source>
        <dbReference type="SAM" id="Phobius"/>
    </source>
</evidence>
<proteinExistence type="predicted"/>
<evidence type="ECO:0000313" key="2">
    <source>
        <dbReference type="EMBL" id="QNT57992.1"/>
    </source>
</evidence>
<keyword evidence="1" id="KW-1133">Transmembrane helix</keyword>
<dbReference type="Proteomes" id="UP000516412">
    <property type="component" value="Chromosome"/>
</dbReference>
<reference evidence="2" key="1">
    <citation type="submission" date="2024-06" db="EMBL/GenBank/DDBJ databases">
        <title>Complete Genome Sequence of mouse commensal type strain Neisseria musculi.</title>
        <authorList>
            <person name="Thapa E."/>
            <person name="Aluvathingal J."/>
            <person name="Nadendla S."/>
            <person name="Mehta A."/>
            <person name="Tettelin H."/>
            <person name="Weyand N.J."/>
        </authorList>
    </citation>
    <scope>NUCLEOTIDE SEQUENCE</scope>
    <source>
        <strain evidence="2">NW831</strain>
    </source>
</reference>
<accession>A0A7H1M8M7</accession>
<dbReference type="KEGG" id="nmus:H7A79_0411"/>
<organism evidence="2 3">
    <name type="scientific">Neisseria musculi</name>
    <dbReference type="NCBI Taxonomy" id="1815583"/>
    <lineage>
        <taxon>Bacteria</taxon>
        <taxon>Pseudomonadati</taxon>
        <taxon>Pseudomonadota</taxon>
        <taxon>Betaproteobacteria</taxon>
        <taxon>Neisseriales</taxon>
        <taxon>Neisseriaceae</taxon>
        <taxon>Neisseria</taxon>
    </lineage>
</organism>
<keyword evidence="3" id="KW-1185">Reference proteome</keyword>
<gene>
    <name evidence="2" type="ORF">H7A79_0411</name>
</gene>
<evidence type="ECO:0000313" key="3">
    <source>
        <dbReference type="Proteomes" id="UP000516412"/>
    </source>
</evidence>
<keyword evidence="1" id="KW-0812">Transmembrane</keyword>
<dbReference type="AlphaFoldDB" id="A0A7H1M8M7"/>